<dbReference type="GeneID" id="103509640"/>
<feature type="compositionally biased region" description="Low complexity" evidence="1">
    <location>
        <begin position="309"/>
        <end position="327"/>
    </location>
</feature>
<evidence type="ECO:0000313" key="2">
    <source>
        <dbReference type="Proteomes" id="UP000079169"/>
    </source>
</evidence>
<accession>A0A3Q0ITZ0</accession>
<keyword evidence="2" id="KW-1185">Reference proteome</keyword>
<feature type="compositionally biased region" description="Low complexity" evidence="1">
    <location>
        <begin position="31"/>
        <end position="43"/>
    </location>
</feature>
<feature type="compositionally biased region" description="Basic and acidic residues" evidence="1">
    <location>
        <begin position="263"/>
        <end position="281"/>
    </location>
</feature>
<evidence type="ECO:0000313" key="3">
    <source>
        <dbReference type="RefSeq" id="XP_026679732.1"/>
    </source>
</evidence>
<feature type="region of interest" description="Disordered" evidence="1">
    <location>
        <begin position="559"/>
        <end position="592"/>
    </location>
</feature>
<evidence type="ECO:0000256" key="1">
    <source>
        <dbReference type="SAM" id="MobiDB-lite"/>
    </source>
</evidence>
<feature type="compositionally biased region" description="Polar residues" evidence="1">
    <location>
        <begin position="282"/>
        <end position="308"/>
    </location>
</feature>
<name>A0A3Q0ITZ0_DIACI</name>
<feature type="compositionally biased region" description="Basic and acidic residues" evidence="1">
    <location>
        <begin position="197"/>
        <end position="215"/>
    </location>
</feature>
<reference evidence="3" key="1">
    <citation type="submission" date="2025-08" db="UniProtKB">
        <authorList>
            <consortium name="RefSeq"/>
        </authorList>
    </citation>
    <scope>IDENTIFICATION</scope>
</reference>
<feature type="compositionally biased region" description="Low complexity" evidence="1">
    <location>
        <begin position="337"/>
        <end position="355"/>
    </location>
</feature>
<sequence>MGADYRSTISSKLPSQQSAPHLASQSEHRTTTNPNTSHTNNSNIDFDLDQWANDVQDNDSALLLEQCIESTISSKLPSQQSAPHLASQSEHRTTTNPNTSHTNNSNIDFDLDQWANDVQDNDSALLLEQCIEAGIPHKSKNAHAPSVPTLPPPLTHPSTTPTLTHPSTTPTPSPMTDGGENPRVLPRDIDTWQGVETVKENGDIAKRREEIEKHNGNMVKQNGEIPREHKNEQRGTQQNGEAVRTLDKSGKESHQNTNIGITEARKTSNEPKMEMKNECNSEHNQTYGKPTLTENKPNPQQYPTRTNANGSNVNGTVSDSNNSNNSVPQRSNGSDLKQSSCSDPKQSSSSDLKQSNTLERSINGSVKHRMISSLIKSNTSTLATSMDNSWRLDGDLNDDLCEGLDTSGATLLSEDELAGIDRGIETGRIDFQTMETGRIDSQSIETAAIDRRLEIESQIESLRIHDKNSPVRKAIPADLKDSMDEMKASLTNTWSDDSSTSYPTVSLSPPSCLKPGNVFEYNKQNGEKVKEYNKQNADTVKDISTHVNGKDIPVSLGFDHAKSPDTARKPTGILSDVEPTGASTNNSPVRKTVAKVNPFPETARNLVLQSQGKEEKELIKQR</sequence>
<dbReference type="AlphaFoldDB" id="A0A3Q0ITZ0"/>
<dbReference type="KEGG" id="dci:103509640"/>
<feature type="compositionally biased region" description="Basic and acidic residues" evidence="1">
    <location>
        <begin position="559"/>
        <end position="568"/>
    </location>
</feature>
<feature type="region of interest" description="Disordered" evidence="1">
    <location>
        <begin position="138"/>
        <end position="364"/>
    </location>
</feature>
<feature type="region of interest" description="Disordered" evidence="1">
    <location>
        <begin position="1"/>
        <end position="44"/>
    </location>
</feature>
<feature type="region of interest" description="Disordered" evidence="1">
    <location>
        <begin position="74"/>
        <end position="107"/>
    </location>
</feature>
<feature type="compositionally biased region" description="Polar residues" evidence="1">
    <location>
        <begin position="74"/>
        <end position="88"/>
    </location>
</feature>
<protein>
    <submittedName>
        <fullName evidence="3">Uncharacterized protein</fullName>
    </submittedName>
</protein>
<feature type="compositionally biased region" description="Low complexity" evidence="1">
    <location>
        <begin position="156"/>
        <end position="170"/>
    </location>
</feature>
<dbReference type="PaxDb" id="121845-A0A3Q0ITZ0"/>
<gene>
    <name evidence="3" type="primary">LOC103509640</name>
</gene>
<dbReference type="RefSeq" id="XP_026679732.1">
    <property type="nucleotide sequence ID" value="XM_026823931.1"/>
</dbReference>
<feature type="compositionally biased region" description="Low complexity" evidence="1">
    <location>
        <begin position="94"/>
        <end position="106"/>
    </location>
</feature>
<dbReference type="Proteomes" id="UP000079169">
    <property type="component" value="Unplaced"/>
</dbReference>
<feature type="compositionally biased region" description="Polar residues" evidence="1">
    <location>
        <begin position="7"/>
        <end position="25"/>
    </location>
</feature>
<organism evidence="2 3">
    <name type="scientific">Diaphorina citri</name>
    <name type="common">Asian citrus psyllid</name>
    <dbReference type="NCBI Taxonomy" id="121845"/>
    <lineage>
        <taxon>Eukaryota</taxon>
        <taxon>Metazoa</taxon>
        <taxon>Ecdysozoa</taxon>
        <taxon>Arthropoda</taxon>
        <taxon>Hexapoda</taxon>
        <taxon>Insecta</taxon>
        <taxon>Pterygota</taxon>
        <taxon>Neoptera</taxon>
        <taxon>Paraneoptera</taxon>
        <taxon>Hemiptera</taxon>
        <taxon>Sternorrhyncha</taxon>
        <taxon>Psylloidea</taxon>
        <taxon>Psyllidae</taxon>
        <taxon>Diaphorininae</taxon>
        <taxon>Diaphorina</taxon>
    </lineage>
</organism>
<proteinExistence type="predicted"/>
<feature type="compositionally biased region" description="Basic and acidic residues" evidence="1">
    <location>
        <begin position="244"/>
        <end position="254"/>
    </location>
</feature>